<dbReference type="SUPFAM" id="SSF53300">
    <property type="entry name" value="vWA-like"/>
    <property type="match status" value="1"/>
</dbReference>
<dbReference type="RefSeq" id="WP_089358219.1">
    <property type="nucleotide sequence ID" value="NZ_FZPD01000006.1"/>
</dbReference>
<protein>
    <recommendedName>
        <fullName evidence="1">VWFA domain-containing protein</fullName>
    </recommendedName>
</protein>
<dbReference type="InterPro" id="IPR002035">
    <property type="entry name" value="VWF_A"/>
</dbReference>
<dbReference type="AlphaFoldDB" id="A0A239M0P7"/>
<sequence length="294" mass="34106">MKDILKRLRRYEIRIRKAINSQMQGDFHSIFKGSGLEFDDVRPYQWGDDVRNIDWKVTAKGHGTFMKTFIEEKEQTVFFLLDVSASQEIGKDKRQKIDLAKEMTGLLALSAIREGSKVGLLCYSDQVEDYVKPSKTIKHAYEIINRMFSLKAKSRKTNLDEGIKYTLNLLNKKAIVFIISDFIDENFTHSMRGLARKHDLVVVHISDKRESAVPHLGIVPLYEKESGKTVWLNTSSKEFKNAVDKTHGKNKESLEDFCRRNDVNYVSIGTEDDYVPKLIKLFRHRNRSNARKTR</sequence>
<dbReference type="PANTHER" id="PTHR33608:SF6">
    <property type="entry name" value="BLL2464 PROTEIN"/>
    <property type="match status" value="1"/>
</dbReference>
<name>A0A239M0P7_EKHLU</name>
<dbReference type="Gene3D" id="3.40.50.410">
    <property type="entry name" value="von Willebrand factor, type A domain"/>
    <property type="match status" value="1"/>
</dbReference>
<dbReference type="Proteomes" id="UP000198393">
    <property type="component" value="Unassembled WGS sequence"/>
</dbReference>
<accession>A0A239M0P7</accession>
<proteinExistence type="predicted"/>
<dbReference type="Pfam" id="PF01882">
    <property type="entry name" value="DUF58"/>
    <property type="match status" value="1"/>
</dbReference>
<dbReference type="CDD" id="cd00198">
    <property type="entry name" value="vWFA"/>
    <property type="match status" value="1"/>
</dbReference>
<dbReference type="EMBL" id="FZPD01000006">
    <property type="protein sequence ID" value="SNT36205.1"/>
    <property type="molecule type" value="Genomic_DNA"/>
</dbReference>
<keyword evidence="3" id="KW-1185">Reference proteome</keyword>
<evidence type="ECO:0000259" key="1">
    <source>
        <dbReference type="SMART" id="SM00327"/>
    </source>
</evidence>
<dbReference type="InterPro" id="IPR036465">
    <property type="entry name" value="vWFA_dom_sf"/>
</dbReference>
<organism evidence="2 3">
    <name type="scientific">Ekhidna lutea</name>
    <dbReference type="NCBI Taxonomy" id="447679"/>
    <lineage>
        <taxon>Bacteria</taxon>
        <taxon>Pseudomonadati</taxon>
        <taxon>Bacteroidota</taxon>
        <taxon>Cytophagia</taxon>
        <taxon>Cytophagales</taxon>
        <taxon>Reichenbachiellaceae</taxon>
        <taxon>Ekhidna</taxon>
    </lineage>
</organism>
<evidence type="ECO:0000313" key="3">
    <source>
        <dbReference type="Proteomes" id="UP000198393"/>
    </source>
</evidence>
<dbReference type="InterPro" id="IPR002881">
    <property type="entry name" value="DUF58"/>
</dbReference>
<reference evidence="2 3" key="1">
    <citation type="submission" date="2017-06" db="EMBL/GenBank/DDBJ databases">
        <authorList>
            <person name="Kim H.J."/>
            <person name="Triplett B.A."/>
        </authorList>
    </citation>
    <scope>NUCLEOTIDE SEQUENCE [LARGE SCALE GENOMIC DNA]</scope>
    <source>
        <strain evidence="2 3">DSM 19307</strain>
    </source>
</reference>
<dbReference type="SMART" id="SM00327">
    <property type="entry name" value="VWA"/>
    <property type="match status" value="1"/>
</dbReference>
<evidence type="ECO:0000313" key="2">
    <source>
        <dbReference type="EMBL" id="SNT36205.1"/>
    </source>
</evidence>
<dbReference type="PANTHER" id="PTHR33608">
    <property type="entry name" value="BLL2464 PROTEIN"/>
    <property type="match status" value="1"/>
</dbReference>
<gene>
    <name evidence="2" type="ORF">SAMN05421640_3550</name>
</gene>
<dbReference type="OrthoDB" id="9776116at2"/>
<feature type="domain" description="VWFA" evidence="1">
    <location>
        <begin position="74"/>
        <end position="238"/>
    </location>
</feature>